<evidence type="ECO:0000256" key="8">
    <source>
        <dbReference type="ARBA" id="ARBA00023136"/>
    </source>
</evidence>
<proteinExistence type="predicted"/>
<evidence type="ECO:0000256" key="4">
    <source>
        <dbReference type="ARBA" id="ARBA00022692"/>
    </source>
</evidence>
<dbReference type="RefSeq" id="WP_126018664.1">
    <property type="nucleotide sequence ID" value="NZ_RXFT01000001.1"/>
</dbReference>
<dbReference type="Gene3D" id="6.10.140.1330">
    <property type="match status" value="1"/>
</dbReference>
<keyword evidence="2" id="KW-0813">Transport</keyword>
<organism evidence="12 13">
    <name type="scientific">Variovorax guangxiensis</name>
    <dbReference type="NCBI Taxonomy" id="1775474"/>
    <lineage>
        <taxon>Bacteria</taxon>
        <taxon>Pseudomonadati</taxon>
        <taxon>Pseudomonadota</taxon>
        <taxon>Betaproteobacteria</taxon>
        <taxon>Burkholderiales</taxon>
        <taxon>Comamonadaceae</taxon>
        <taxon>Variovorax</taxon>
    </lineage>
</organism>
<evidence type="ECO:0000256" key="7">
    <source>
        <dbReference type="ARBA" id="ARBA00023065"/>
    </source>
</evidence>
<evidence type="ECO:0000256" key="5">
    <source>
        <dbReference type="ARBA" id="ARBA00022989"/>
    </source>
</evidence>
<evidence type="ECO:0000256" key="10">
    <source>
        <dbReference type="SAM" id="Phobius"/>
    </source>
</evidence>
<evidence type="ECO:0000259" key="11">
    <source>
        <dbReference type="Pfam" id="PF00999"/>
    </source>
</evidence>
<evidence type="ECO:0000313" key="13">
    <source>
        <dbReference type="Proteomes" id="UP000281118"/>
    </source>
</evidence>
<feature type="transmembrane region" description="Helical" evidence="10">
    <location>
        <begin position="233"/>
        <end position="251"/>
    </location>
</feature>
<dbReference type="GO" id="GO:0005886">
    <property type="term" value="C:plasma membrane"/>
    <property type="evidence" value="ECO:0007669"/>
    <property type="project" value="UniProtKB-SubCell"/>
</dbReference>
<feature type="transmembrane region" description="Helical" evidence="10">
    <location>
        <begin position="263"/>
        <end position="283"/>
    </location>
</feature>
<evidence type="ECO:0000256" key="6">
    <source>
        <dbReference type="ARBA" id="ARBA00023053"/>
    </source>
</evidence>
<keyword evidence="5 10" id="KW-1133">Transmembrane helix</keyword>
<keyword evidence="6" id="KW-0915">Sodium</keyword>
<feature type="transmembrane region" description="Helical" evidence="10">
    <location>
        <begin position="109"/>
        <end position="130"/>
    </location>
</feature>
<evidence type="ECO:0000313" key="12">
    <source>
        <dbReference type="EMBL" id="RUR65718.1"/>
    </source>
</evidence>
<dbReference type="GO" id="GO:0015385">
    <property type="term" value="F:sodium:proton antiporter activity"/>
    <property type="evidence" value="ECO:0007669"/>
    <property type="project" value="InterPro"/>
</dbReference>
<feature type="transmembrane region" description="Helical" evidence="10">
    <location>
        <begin position="81"/>
        <end position="103"/>
    </location>
</feature>
<feature type="transmembrane region" description="Helical" evidence="10">
    <location>
        <begin position="347"/>
        <end position="372"/>
    </location>
</feature>
<dbReference type="GO" id="GO:0098719">
    <property type="term" value="P:sodium ion import across plasma membrane"/>
    <property type="evidence" value="ECO:0007669"/>
    <property type="project" value="TreeGrafter"/>
</dbReference>
<dbReference type="OrthoDB" id="9809206at2"/>
<protein>
    <submittedName>
        <fullName evidence="12">Sodium:proton antiporter</fullName>
    </submittedName>
</protein>
<feature type="transmembrane region" description="Helical" evidence="10">
    <location>
        <begin position="378"/>
        <end position="401"/>
    </location>
</feature>
<gene>
    <name evidence="12" type="ORF">EJP67_01455</name>
</gene>
<feature type="transmembrane region" description="Helical" evidence="10">
    <location>
        <begin position="303"/>
        <end position="326"/>
    </location>
</feature>
<feature type="transmembrane region" description="Helical" evidence="10">
    <location>
        <begin position="208"/>
        <end position="227"/>
    </location>
</feature>
<evidence type="ECO:0000256" key="9">
    <source>
        <dbReference type="ARBA" id="ARBA00023201"/>
    </source>
</evidence>
<keyword evidence="8 10" id="KW-0472">Membrane</keyword>
<dbReference type="AlphaFoldDB" id="A0A3S0Z053"/>
<dbReference type="Pfam" id="PF00999">
    <property type="entry name" value="Na_H_Exchanger"/>
    <property type="match status" value="1"/>
</dbReference>
<comment type="caution">
    <text evidence="12">The sequence shown here is derived from an EMBL/GenBank/DDBJ whole genome shotgun (WGS) entry which is preliminary data.</text>
</comment>
<dbReference type="InterPro" id="IPR006153">
    <property type="entry name" value="Cation/H_exchanger_TM"/>
</dbReference>
<feature type="domain" description="Cation/H+ exchanger transmembrane" evidence="11">
    <location>
        <begin position="12"/>
        <end position="402"/>
    </location>
</feature>
<feature type="transmembrane region" description="Helical" evidence="10">
    <location>
        <begin position="52"/>
        <end position="69"/>
    </location>
</feature>
<dbReference type="InterPro" id="IPR018422">
    <property type="entry name" value="Cation/H_exchanger_CPA1"/>
</dbReference>
<dbReference type="PANTHER" id="PTHR10110:SF86">
    <property type="entry name" value="SODIUM_HYDROGEN EXCHANGER 7"/>
    <property type="match status" value="1"/>
</dbReference>
<dbReference type="PANTHER" id="PTHR10110">
    <property type="entry name" value="SODIUM/HYDROGEN EXCHANGER"/>
    <property type="match status" value="1"/>
</dbReference>
<reference evidence="12 13" key="1">
    <citation type="submission" date="2018-12" db="EMBL/GenBank/DDBJ databases">
        <title>The genome sequences of Variovorax guangxiensis DSM 27352.</title>
        <authorList>
            <person name="Gao J."/>
            <person name="Sun J."/>
        </authorList>
    </citation>
    <scope>NUCLEOTIDE SEQUENCE [LARGE SCALE GENOMIC DNA]</scope>
    <source>
        <strain evidence="12 13">DSM 27352</strain>
    </source>
</reference>
<keyword evidence="7" id="KW-0406">Ion transport</keyword>
<evidence type="ECO:0000256" key="3">
    <source>
        <dbReference type="ARBA" id="ARBA00022475"/>
    </source>
</evidence>
<keyword evidence="3" id="KW-1003">Cell membrane</keyword>
<feature type="transmembrane region" description="Helical" evidence="10">
    <location>
        <begin position="178"/>
        <end position="196"/>
    </location>
</feature>
<dbReference type="GO" id="GO:0015386">
    <property type="term" value="F:potassium:proton antiporter activity"/>
    <property type="evidence" value="ECO:0007669"/>
    <property type="project" value="TreeGrafter"/>
</dbReference>
<dbReference type="EMBL" id="RXFT01000001">
    <property type="protein sequence ID" value="RUR65718.1"/>
    <property type="molecule type" value="Genomic_DNA"/>
</dbReference>
<dbReference type="GO" id="GO:0051453">
    <property type="term" value="P:regulation of intracellular pH"/>
    <property type="evidence" value="ECO:0007669"/>
    <property type="project" value="TreeGrafter"/>
</dbReference>
<accession>A0A3S0Z053</accession>
<evidence type="ECO:0000256" key="1">
    <source>
        <dbReference type="ARBA" id="ARBA00004651"/>
    </source>
</evidence>
<feature type="transmembrane region" description="Helical" evidence="10">
    <location>
        <begin position="150"/>
        <end position="172"/>
    </location>
</feature>
<comment type="subcellular location">
    <subcellularLocation>
        <location evidence="1">Cell membrane</location>
        <topology evidence="1">Multi-pass membrane protein</topology>
    </subcellularLocation>
</comment>
<keyword evidence="9" id="KW-0739">Sodium transport</keyword>
<evidence type="ECO:0000256" key="2">
    <source>
        <dbReference type="ARBA" id="ARBA00022448"/>
    </source>
</evidence>
<name>A0A3S0Z053_9BURK</name>
<dbReference type="Proteomes" id="UP000281118">
    <property type="component" value="Unassembled WGS sequence"/>
</dbReference>
<sequence>MDVFENVLVMLIAACLLLQLSRRLALPYPSMLALAGVCLGAMPWVPHVSLDPHLALALFIAPALLDSAFDTSPRELRRNWMSLVSLVLVAVLLTTAVVAWAGWAFAGLPLAAAITLGAIVAPPDAVAAAAVMQQFRIPRRTLSLINGESLLNDAVALLVFGVAVSAAGAAHVPMTSSLPMLLVAVPGGALVGFAFAKLNLHFGAPLFAGTRSAIIFQFVMTFGAWIVAERLHLSPIISVVAFGMTLGQFAPKRHAPRDRVHSYAVWGAVVFTLNVLAFFLMGLQARGIITRLSGPQLAHALEFAGLVLVLVIAVRVAWVLIYGAAMRRYKLRLIARGRKVALPSKRISLLVGWSGMRGLVTLATAFALPANFPGRDLIVLSAFAVVLGTLVIQGFTIGPLIRALKIEPDDSLDRELSLARTAMMDAALAAIEAEDGREADAVRDEYRAARVLAQDQRQPQAKTAHDRLRAVAIRAQREALDSLRRAGEIEDDTYHQLEEEMDWAELSAIPANDVRLQSV</sequence>
<keyword evidence="4 10" id="KW-0812">Transmembrane</keyword>